<evidence type="ECO:0000313" key="2">
    <source>
        <dbReference type="Proteomes" id="UP000297703"/>
    </source>
</evidence>
<gene>
    <name evidence="1" type="ORF">DR999_PMT21442</name>
</gene>
<dbReference type="Proteomes" id="UP000297703">
    <property type="component" value="Unassembled WGS sequence"/>
</dbReference>
<keyword evidence="2" id="KW-1185">Reference proteome</keyword>
<protein>
    <submittedName>
        <fullName evidence="1">Centrobin</fullName>
    </submittedName>
</protein>
<name>A0A4D9DGX8_9SAUR</name>
<reference evidence="1 2" key="1">
    <citation type="submission" date="2019-04" db="EMBL/GenBank/DDBJ databases">
        <title>Draft genome of the big-headed turtle Platysternon megacephalum.</title>
        <authorList>
            <person name="Gong S."/>
        </authorList>
    </citation>
    <scope>NUCLEOTIDE SEQUENCE [LARGE SCALE GENOMIC DNA]</scope>
    <source>
        <strain evidence="1">DO16091913</strain>
        <tissue evidence="1">Muscle</tissue>
    </source>
</reference>
<accession>A0A4D9DGX8</accession>
<sequence>MPGQVLNEPSSQRTHGMMMDTQVVVWNWARWILDLPLPPEIAGDRRSGAQEQMVLGQPGEEPKLWRIVSLTCTAV</sequence>
<evidence type="ECO:0000313" key="1">
    <source>
        <dbReference type="EMBL" id="TFJ96755.1"/>
    </source>
</evidence>
<reference evidence="1 2" key="2">
    <citation type="submission" date="2019-04" db="EMBL/GenBank/DDBJ databases">
        <title>The genome sequence of big-headed turtle.</title>
        <authorList>
            <person name="Gong S."/>
        </authorList>
    </citation>
    <scope>NUCLEOTIDE SEQUENCE [LARGE SCALE GENOMIC DNA]</scope>
    <source>
        <strain evidence="1">DO16091913</strain>
        <tissue evidence="1">Muscle</tissue>
    </source>
</reference>
<dbReference type="AlphaFoldDB" id="A0A4D9DGX8"/>
<proteinExistence type="predicted"/>
<comment type="caution">
    <text evidence="1">The sequence shown here is derived from an EMBL/GenBank/DDBJ whole genome shotgun (WGS) entry which is preliminary data.</text>
</comment>
<organism evidence="1 2">
    <name type="scientific">Platysternon megacephalum</name>
    <name type="common">big-headed turtle</name>
    <dbReference type="NCBI Taxonomy" id="55544"/>
    <lineage>
        <taxon>Eukaryota</taxon>
        <taxon>Metazoa</taxon>
        <taxon>Chordata</taxon>
        <taxon>Craniata</taxon>
        <taxon>Vertebrata</taxon>
        <taxon>Euteleostomi</taxon>
        <taxon>Archelosauria</taxon>
        <taxon>Testudinata</taxon>
        <taxon>Testudines</taxon>
        <taxon>Cryptodira</taxon>
        <taxon>Durocryptodira</taxon>
        <taxon>Testudinoidea</taxon>
        <taxon>Platysternidae</taxon>
        <taxon>Platysternon</taxon>
    </lineage>
</organism>
<dbReference type="EMBL" id="QXTE01000592">
    <property type="protein sequence ID" value="TFJ96755.1"/>
    <property type="molecule type" value="Genomic_DNA"/>
</dbReference>